<protein>
    <recommendedName>
        <fullName evidence="3">Altered inheritance of mitochondria protein 9, mitochondrial</fullName>
    </recommendedName>
    <alternativeName>
        <fullName evidence="6">Found in mitochondrial proteome protein 29</fullName>
    </alternativeName>
</protein>
<dbReference type="OrthoDB" id="2831558at2759"/>
<evidence type="ECO:0000313" key="8">
    <source>
        <dbReference type="Proteomes" id="UP000192596"/>
    </source>
</evidence>
<evidence type="ECO:0000256" key="2">
    <source>
        <dbReference type="ARBA" id="ARBA00005543"/>
    </source>
</evidence>
<accession>A0A1V8T0G5</accession>
<evidence type="ECO:0000256" key="5">
    <source>
        <dbReference type="ARBA" id="ARBA00023128"/>
    </source>
</evidence>
<dbReference type="STRING" id="1507870.A0A1V8T0G5"/>
<evidence type="ECO:0000256" key="6">
    <source>
        <dbReference type="ARBA" id="ARBA00031849"/>
    </source>
</evidence>
<comment type="caution">
    <text evidence="7">The sequence shown here is derived from an EMBL/GenBank/DDBJ whole genome shotgun (WGS) entry which is preliminary data.</text>
</comment>
<name>A0A1V8T0G5_9PEZI</name>
<dbReference type="InParanoid" id="A0A1V8T0G5"/>
<reference evidence="8" key="1">
    <citation type="submission" date="2017-03" db="EMBL/GenBank/DDBJ databases">
        <title>Genomes of endolithic fungi from Antarctica.</title>
        <authorList>
            <person name="Coleine C."/>
            <person name="Masonjones S."/>
            <person name="Stajich J.E."/>
        </authorList>
    </citation>
    <scope>NUCLEOTIDE SEQUENCE [LARGE SCALE GENOMIC DNA]</scope>
    <source>
        <strain evidence="8">CCFEE 5527</strain>
    </source>
</reference>
<dbReference type="AlphaFoldDB" id="A0A1V8T0G5"/>
<dbReference type="PANTHER" id="PTHR36091">
    <property type="entry name" value="ALTERED INHERITANCE OF MITOCHONDRIA PROTEIN 9, MITOCHONDRIAL"/>
    <property type="match status" value="1"/>
</dbReference>
<evidence type="ECO:0000313" key="7">
    <source>
        <dbReference type="EMBL" id="OQO04824.1"/>
    </source>
</evidence>
<keyword evidence="4" id="KW-0809">Transit peptide</keyword>
<gene>
    <name evidence="7" type="ORF">B0A48_07841</name>
</gene>
<comment type="similarity">
    <text evidence="2">Belongs to the AIM9 family.</text>
</comment>
<evidence type="ECO:0000256" key="1">
    <source>
        <dbReference type="ARBA" id="ARBA00004173"/>
    </source>
</evidence>
<dbReference type="SUPFAM" id="SSF56112">
    <property type="entry name" value="Protein kinase-like (PK-like)"/>
    <property type="match status" value="1"/>
</dbReference>
<dbReference type="InterPro" id="IPR051035">
    <property type="entry name" value="Mito_inheritance_9"/>
</dbReference>
<dbReference type="EMBL" id="NAJO01000020">
    <property type="protein sequence ID" value="OQO04824.1"/>
    <property type="molecule type" value="Genomic_DNA"/>
</dbReference>
<sequence>MPERPRVKDAFDPYTYTQGRWLHKDEERAEARSLKFEFEALLDVAIKCTIGAQRVVHYEKKEGGYNRVFLIRFDNESQVIARLSTPLAGRLSLSVQSEVATLQYINERTKVCAPRVIASSAWTGPGSVGAEYMITTVVPGKSLGDEWNSMNPLQHVECIKSLGGLAKDLCEANFPAFGSLYLNTRRHPFPTIALDDDYCNGPHCAPRYWRCGPDEPVTIPESKLHQGPSIVTGVIDWQHTAVEPAYVSGSETLDFGTELKLDEDLDNLHCDEKAAIIDDSERCAEVWALLAFPCYKMGKAVALDPVYRHFLAASHFGWLTKEIELISLINDIARLWNAIGMIGECPYKVSNEDRERVRMMTEDQNGRERMRSYLVRALGCQPDGWVDPEKWDETLPLYRNIYEKWIETSLNEREEGETEGEARAAADRIWPFDLR</sequence>
<proteinExistence type="inferred from homology"/>
<dbReference type="Proteomes" id="UP000192596">
    <property type="component" value="Unassembled WGS sequence"/>
</dbReference>
<evidence type="ECO:0000256" key="3">
    <source>
        <dbReference type="ARBA" id="ARBA00016197"/>
    </source>
</evidence>
<keyword evidence="8" id="KW-1185">Reference proteome</keyword>
<evidence type="ECO:0000256" key="4">
    <source>
        <dbReference type="ARBA" id="ARBA00022946"/>
    </source>
</evidence>
<comment type="subcellular location">
    <subcellularLocation>
        <location evidence="1">Mitochondrion</location>
    </subcellularLocation>
</comment>
<dbReference type="PANTHER" id="PTHR36091:SF1">
    <property type="entry name" value="ALTERED INHERITANCE OF MITOCHONDRIA PROTEIN 9, MITOCHONDRIAL"/>
    <property type="match status" value="1"/>
</dbReference>
<organism evidence="7 8">
    <name type="scientific">Cryoendolithus antarcticus</name>
    <dbReference type="NCBI Taxonomy" id="1507870"/>
    <lineage>
        <taxon>Eukaryota</taxon>
        <taxon>Fungi</taxon>
        <taxon>Dikarya</taxon>
        <taxon>Ascomycota</taxon>
        <taxon>Pezizomycotina</taxon>
        <taxon>Dothideomycetes</taxon>
        <taxon>Dothideomycetidae</taxon>
        <taxon>Cladosporiales</taxon>
        <taxon>Cladosporiaceae</taxon>
        <taxon>Cryoendolithus</taxon>
    </lineage>
</organism>
<keyword evidence="5" id="KW-0496">Mitochondrion</keyword>
<dbReference type="InterPro" id="IPR011009">
    <property type="entry name" value="Kinase-like_dom_sf"/>
</dbReference>
<dbReference type="GO" id="GO:0005739">
    <property type="term" value="C:mitochondrion"/>
    <property type="evidence" value="ECO:0007669"/>
    <property type="project" value="UniProtKB-SubCell"/>
</dbReference>